<dbReference type="GO" id="GO:0005975">
    <property type="term" value="P:carbohydrate metabolic process"/>
    <property type="evidence" value="ECO:0007669"/>
    <property type="project" value="InterPro"/>
</dbReference>
<dbReference type="InterPro" id="IPR008183">
    <property type="entry name" value="Aldose_1/G6P_1-epimerase"/>
</dbReference>
<dbReference type="EC" id="5.1.3.15" evidence="3"/>
<comment type="catalytic activity">
    <reaction evidence="1">
        <text>alpha-D-glucose 6-phosphate = beta-D-glucose 6-phosphate</text>
        <dbReference type="Rhea" id="RHEA:16249"/>
        <dbReference type="ChEBI" id="CHEBI:58225"/>
        <dbReference type="ChEBI" id="CHEBI:58247"/>
        <dbReference type="EC" id="5.1.3.15"/>
    </reaction>
</comment>
<feature type="non-terminal residue" evidence="5">
    <location>
        <position position="1"/>
    </location>
</feature>
<dbReference type="GO" id="GO:0005737">
    <property type="term" value="C:cytoplasm"/>
    <property type="evidence" value="ECO:0007669"/>
    <property type="project" value="TreeGrafter"/>
</dbReference>
<name>A0A3B0XAK0_9ZZZZ</name>
<reference evidence="5" key="1">
    <citation type="submission" date="2018-06" db="EMBL/GenBank/DDBJ databases">
        <authorList>
            <person name="Zhirakovskaya E."/>
        </authorList>
    </citation>
    <scope>NUCLEOTIDE SEQUENCE</scope>
</reference>
<comment type="similarity">
    <text evidence="2">Belongs to the glucose-6-phosphate 1-epimerase family.</text>
</comment>
<protein>
    <recommendedName>
        <fullName evidence="3">glucose-6-phosphate 1-epimerase</fullName>
        <ecNumber evidence="3">5.1.3.15</ecNumber>
    </recommendedName>
</protein>
<gene>
    <name evidence="5" type="ORF">MNBD_GAMMA10-2914</name>
</gene>
<evidence type="ECO:0000313" key="5">
    <source>
        <dbReference type="EMBL" id="VAW64761.1"/>
    </source>
</evidence>
<dbReference type="GO" id="GO:0030246">
    <property type="term" value="F:carbohydrate binding"/>
    <property type="evidence" value="ECO:0007669"/>
    <property type="project" value="InterPro"/>
</dbReference>
<dbReference type="PANTHER" id="PTHR11122">
    <property type="entry name" value="APOSPORY-ASSOCIATED PROTEIN C-RELATED"/>
    <property type="match status" value="1"/>
</dbReference>
<dbReference type="AlphaFoldDB" id="A0A3B0XAK0"/>
<dbReference type="PIRSF" id="PIRSF016020">
    <property type="entry name" value="PHexose_mutarotase"/>
    <property type="match status" value="1"/>
</dbReference>
<evidence type="ECO:0000256" key="2">
    <source>
        <dbReference type="ARBA" id="ARBA00005866"/>
    </source>
</evidence>
<dbReference type="Pfam" id="PF01263">
    <property type="entry name" value="Aldose_epim"/>
    <property type="match status" value="1"/>
</dbReference>
<dbReference type="SUPFAM" id="SSF74650">
    <property type="entry name" value="Galactose mutarotase-like"/>
    <property type="match status" value="1"/>
</dbReference>
<proteinExistence type="inferred from homology"/>
<evidence type="ECO:0000256" key="1">
    <source>
        <dbReference type="ARBA" id="ARBA00001096"/>
    </source>
</evidence>
<dbReference type="InterPro" id="IPR011013">
    <property type="entry name" value="Gal_mutarotase_sf_dom"/>
</dbReference>
<dbReference type="Gene3D" id="2.70.98.10">
    <property type="match status" value="1"/>
</dbReference>
<dbReference type="CDD" id="cd09020">
    <property type="entry name" value="D-hex-6-P-epi_like"/>
    <property type="match status" value="1"/>
</dbReference>
<dbReference type="PANTHER" id="PTHR11122:SF13">
    <property type="entry name" value="GLUCOSE-6-PHOSPHATE 1-EPIMERASE"/>
    <property type="match status" value="1"/>
</dbReference>
<keyword evidence="4" id="KW-0413">Isomerase</keyword>
<accession>A0A3B0XAK0</accession>
<dbReference type="InterPro" id="IPR025532">
    <property type="entry name" value="G6P_1-epimerase"/>
</dbReference>
<evidence type="ECO:0000256" key="3">
    <source>
        <dbReference type="ARBA" id="ARBA00012083"/>
    </source>
</evidence>
<sequence length="295" mass="33158">KNSYLQFVQGKGDIPVVEIKNNQASARISLQGAHLLSWVPRGEEDVIWLSKAAQYSLGKSVRGGIPVCWPWFGAHKENSGYPAHGFARTVFWQPIKTQQLADDETQIIFSLQTQVQDTEALAENRIHKMWPYNTQLEYSISVGKTLKLELTTMNNSNETIEISEALHTYFNVGDVTQSCVHGLEGKTYLDKPDNFRPKKQAGPIEISEEVDRVYIDTVDDVEIKNKNRNIMIKKNGSQSTIVWNPWHEVARKMGDLGDAGYLQMLCVETANAVSNALIINAGERHTLSVELSLSR</sequence>
<organism evidence="5">
    <name type="scientific">hydrothermal vent metagenome</name>
    <dbReference type="NCBI Taxonomy" id="652676"/>
    <lineage>
        <taxon>unclassified sequences</taxon>
        <taxon>metagenomes</taxon>
        <taxon>ecological metagenomes</taxon>
    </lineage>
</organism>
<dbReference type="GO" id="GO:0047938">
    <property type="term" value="F:glucose-6-phosphate 1-epimerase activity"/>
    <property type="evidence" value="ECO:0007669"/>
    <property type="project" value="UniProtKB-EC"/>
</dbReference>
<dbReference type="EMBL" id="UOFJ01000146">
    <property type="protein sequence ID" value="VAW64761.1"/>
    <property type="molecule type" value="Genomic_DNA"/>
</dbReference>
<evidence type="ECO:0000256" key="4">
    <source>
        <dbReference type="ARBA" id="ARBA00023235"/>
    </source>
</evidence>
<dbReference type="InterPro" id="IPR014718">
    <property type="entry name" value="GH-type_carb-bd"/>
</dbReference>